<proteinExistence type="predicted"/>
<protein>
    <recommendedName>
        <fullName evidence="1">Siphovirus-type tail component C-terminal domain-containing protein</fullName>
    </recommendedName>
</protein>
<dbReference type="Pfam" id="PF22768">
    <property type="entry name" value="SPP1_Dit"/>
    <property type="match status" value="1"/>
</dbReference>
<name>A0A6G9YKX4_9NOCA</name>
<gene>
    <name evidence="2" type="ORF">F5544_28660</name>
</gene>
<dbReference type="RefSeq" id="WP_167476100.1">
    <property type="nucleotide sequence ID" value="NZ_CP046172.1"/>
</dbReference>
<dbReference type="Gene3D" id="2.60.120.860">
    <property type="match status" value="1"/>
</dbReference>
<sequence length="290" mass="31677">MSAGDLITADGQIEWRGTLLGSASPYRMVRLEGWQDLAEVRGQDLPRPNRHGLFQGTQLMGKRVITLTYLVKGVPLAGFGAVIAKLREITAPTEHPVEEPLVARLDKQSWLANARCTRRTIDVAKYYSVGYTTGAIQWVATDPRLYSPAESTAQTGLPQPAVDGLVFPLRFPLVFGTGKPGGMLLARNDGDVAAWPVLEIVGPVRGPVIVNRETGQRLVFDGDFAIDAGQRLVIDTDARTVLLNGVSRNDKLLTRQWFPIPAHGSVRIGFTASDHDPAALLTVRWRHATI</sequence>
<keyword evidence="3" id="KW-1185">Reference proteome</keyword>
<dbReference type="KEGG" id="nah:F5544_28660"/>
<evidence type="ECO:0000259" key="1">
    <source>
        <dbReference type="Pfam" id="PF22768"/>
    </source>
</evidence>
<reference evidence="2 3" key="1">
    <citation type="journal article" date="2019" name="ACS Chem. Biol.">
        <title>Identification and Mobilization of a Cryptic Antibiotic Biosynthesis Gene Locus from a Human-Pathogenic Nocardia Isolate.</title>
        <authorList>
            <person name="Herisse M."/>
            <person name="Ishida K."/>
            <person name="Porter J.L."/>
            <person name="Howden B."/>
            <person name="Hertweck C."/>
            <person name="Stinear T.P."/>
            <person name="Pidot S.J."/>
        </authorList>
    </citation>
    <scope>NUCLEOTIDE SEQUENCE [LARGE SCALE GENOMIC DNA]</scope>
    <source>
        <strain evidence="2 3">AUSMDU00012717</strain>
    </source>
</reference>
<evidence type="ECO:0000313" key="3">
    <source>
        <dbReference type="Proteomes" id="UP000503540"/>
    </source>
</evidence>
<dbReference type="EMBL" id="CP046172">
    <property type="protein sequence ID" value="QIS13583.1"/>
    <property type="molecule type" value="Genomic_DNA"/>
</dbReference>
<feature type="domain" description="Siphovirus-type tail component C-terminal" evidence="1">
    <location>
        <begin position="189"/>
        <end position="273"/>
    </location>
</feature>
<evidence type="ECO:0000313" key="2">
    <source>
        <dbReference type="EMBL" id="QIS13583.1"/>
    </source>
</evidence>
<dbReference type="AlphaFoldDB" id="A0A6G9YKX4"/>
<dbReference type="Proteomes" id="UP000503540">
    <property type="component" value="Chromosome"/>
</dbReference>
<dbReference type="InterPro" id="IPR054738">
    <property type="entry name" value="Siphovirus-type_tail_C"/>
</dbReference>
<organism evidence="2 3">
    <name type="scientific">Nocardia arthritidis</name>
    <dbReference type="NCBI Taxonomy" id="228602"/>
    <lineage>
        <taxon>Bacteria</taxon>
        <taxon>Bacillati</taxon>
        <taxon>Actinomycetota</taxon>
        <taxon>Actinomycetes</taxon>
        <taxon>Mycobacteriales</taxon>
        <taxon>Nocardiaceae</taxon>
        <taxon>Nocardia</taxon>
    </lineage>
</organism>
<accession>A0A6G9YKX4</accession>